<protein>
    <submittedName>
        <fullName evidence="2">Saccharopine dehydrogenase NADP-binding domain-containing protein</fullName>
    </submittedName>
</protein>
<dbReference type="PANTHER" id="PTHR43781">
    <property type="entry name" value="SACCHAROPINE DEHYDROGENASE"/>
    <property type="match status" value="1"/>
</dbReference>
<dbReference type="SUPFAM" id="SSF51735">
    <property type="entry name" value="NAD(P)-binding Rossmann-fold domains"/>
    <property type="match status" value="1"/>
</dbReference>
<gene>
    <name evidence="2" type="ORF">J4032_09905</name>
</gene>
<name>A0ABY3WJM9_9ACTN</name>
<evidence type="ECO:0000313" key="3">
    <source>
        <dbReference type="Proteomes" id="UP000828924"/>
    </source>
</evidence>
<accession>A0ABY3WJM9</accession>
<dbReference type="RefSeq" id="WP_242330400.1">
    <property type="nucleotide sequence ID" value="NZ_CP071872.1"/>
</dbReference>
<sequence>MALRIVLFGATGRIGRITARALVAAGVRPVLAGKDLGRLELLSAAIGGGADIAAADATRPESVRDLLGRGDVLITTVGPYTWLGAAAVEAAIDAGAVYMDCTGEPRFIRRIFDEYGPRAAASGASLLPAMGFDFVVGNAAGATAVERAGPDAVRLDVGYFFRGNVRRAMSPGSRASAVSMAFEPAHRYRSGRIAVSSGGSRRFPVGGTSRYAVPIGATEHFALPRAYPQLRDVNVCLGIEGAPMRAAGVVAAAGPALARVPGVRRGVRAAMGRMSRCHDRDPDAVVRIESLTVAQAFDSQRRLLSDVAFEGTDPHGFTGHALAGAAVAAARSGVRDVGALGPVSAFGRDWTVRLCAEHGYAEPAARQAR</sequence>
<feature type="domain" description="Saccharopine dehydrogenase NADP binding" evidence="1">
    <location>
        <begin position="5"/>
        <end position="102"/>
    </location>
</feature>
<evidence type="ECO:0000313" key="2">
    <source>
        <dbReference type="EMBL" id="UNM11816.1"/>
    </source>
</evidence>
<evidence type="ECO:0000259" key="1">
    <source>
        <dbReference type="Pfam" id="PF03435"/>
    </source>
</evidence>
<dbReference type="InterPro" id="IPR036291">
    <property type="entry name" value="NAD(P)-bd_dom_sf"/>
</dbReference>
<reference evidence="2 3" key="1">
    <citation type="submission" date="2021-03" db="EMBL/GenBank/DDBJ databases">
        <title>Complete genome of Streptomyces formicae strain 1H-GS9 (DSM 100524).</title>
        <authorList>
            <person name="Atanasov K.E."/>
            <person name="Altabella T."/>
            <person name="Ferrer A."/>
        </authorList>
    </citation>
    <scope>NUCLEOTIDE SEQUENCE [LARGE SCALE GENOMIC DNA]</scope>
    <source>
        <strain evidence="2 3">1H-GS9</strain>
    </source>
</reference>
<dbReference type="Pfam" id="PF03435">
    <property type="entry name" value="Sacchrp_dh_NADP"/>
    <property type="match status" value="1"/>
</dbReference>
<dbReference type="Proteomes" id="UP000828924">
    <property type="component" value="Chromosome"/>
</dbReference>
<dbReference type="Gene3D" id="3.40.50.720">
    <property type="entry name" value="NAD(P)-binding Rossmann-like Domain"/>
    <property type="match status" value="1"/>
</dbReference>
<keyword evidence="3" id="KW-1185">Reference proteome</keyword>
<organism evidence="2 3">
    <name type="scientific">Streptomyces formicae</name>
    <dbReference type="NCBI Taxonomy" id="1616117"/>
    <lineage>
        <taxon>Bacteria</taxon>
        <taxon>Bacillati</taxon>
        <taxon>Actinomycetota</taxon>
        <taxon>Actinomycetes</taxon>
        <taxon>Kitasatosporales</taxon>
        <taxon>Streptomycetaceae</taxon>
        <taxon>Streptomyces</taxon>
    </lineage>
</organism>
<dbReference type="PANTHER" id="PTHR43781:SF1">
    <property type="entry name" value="SACCHAROPINE DEHYDROGENASE"/>
    <property type="match status" value="1"/>
</dbReference>
<dbReference type="InterPro" id="IPR005097">
    <property type="entry name" value="Sacchrp_dh_NADP-bd"/>
</dbReference>
<proteinExistence type="predicted"/>
<dbReference type="EMBL" id="CP071872">
    <property type="protein sequence ID" value="UNM11816.1"/>
    <property type="molecule type" value="Genomic_DNA"/>
</dbReference>